<dbReference type="STRING" id="452.Lspi_1545"/>
<dbReference type="PATRIC" id="fig|452.5.peg.1702"/>
<dbReference type="GO" id="GO:0008932">
    <property type="term" value="F:lytic endotransglycosylase activity"/>
    <property type="evidence" value="ECO:0007669"/>
    <property type="project" value="UniProtKB-UniRule"/>
</dbReference>
<feature type="site" description="Important for catalytic activity" evidence="7">
    <location>
        <position position="215"/>
    </location>
</feature>
<sequence length="335" mass="37364">MKQRVIIRFFSIVILAGLIGVALFTYNINSLLTRPMLQDGKPPVLLTVKPNATANSVVNNLYDLKLIRNKKLFLALVRVQGVTNRLKAGIYQVLPGETPQQLLTKIVQGNVLVESFQIIEGSTLQQVMNNLQHAPFLNFNTDDLQTLSAPFTSPEGLLLADTYNYDAGDDASLLLKTANKNLLEYLKSAWDSRSPGLPYTSPYQMLIAASILEKETAIAEERRLIAGVIVNRLTRNMPLQMDPTVIYGLGARYKGKLTHDDLGVDSPYNTYRRRGLPPTPIAMVGKDAIDAAAHPIKNNYIYFVAKGDGSHQFSETYSQQKKAILYYKYKIKEPS</sequence>
<dbReference type="RefSeq" id="WP_058483462.1">
    <property type="nucleotide sequence ID" value="NZ_CAAAII010000001.1"/>
</dbReference>
<keyword evidence="2 7" id="KW-0812">Transmembrane</keyword>
<reference evidence="8 9" key="1">
    <citation type="submission" date="2015-11" db="EMBL/GenBank/DDBJ databases">
        <title>Genomic analysis of 38 Legionella species identifies large and diverse effector repertoires.</title>
        <authorList>
            <person name="Burstein D."/>
            <person name="Amaro F."/>
            <person name="Zusman T."/>
            <person name="Lifshitz Z."/>
            <person name="Cohen O."/>
            <person name="Gilbert J.A."/>
            <person name="Pupko T."/>
            <person name="Shuman H.A."/>
            <person name="Segal G."/>
        </authorList>
    </citation>
    <scope>NUCLEOTIDE SEQUENCE [LARGE SCALE GENOMIC DNA]</scope>
    <source>
        <strain evidence="8 9">Mt.St.Helens-9</strain>
    </source>
</reference>
<keyword evidence="7" id="KW-0997">Cell inner membrane</keyword>
<feature type="transmembrane region" description="Helical" evidence="7">
    <location>
        <begin position="7"/>
        <end position="26"/>
    </location>
</feature>
<evidence type="ECO:0000256" key="3">
    <source>
        <dbReference type="ARBA" id="ARBA00022989"/>
    </source>
</evidence>
<comment type="function">
    <text evidence="7">Functions as a peptidoglycan terminase that cleaves nascent peptidoglycan strands endolytically to terminate their elongation.</text>
</comment>
<evidence type="ECO:0000256" key="1">
    <source>
        <dbReference type="ARBA" id="ARBA00022475"/>
    </source>
</evidence>
<dbReference type="InterPro" id="IPR003770">
    <property type="entry name" value="MLTG-like"/>
</dbReference>
<protein>
    <recommendedName>
        <fullName evidence="7">Endolytic murein transglycosylase</fullName>
        <ecNumber evidence="7">4.2.2.29</ecNumber>
    </recommendedName>
    <alternativeName>
        <fullName evidence="7">Peptidoglycan lytic transglycosylase</fullName>
    </alternativeName>
    <alternativeName>
        <fullName evidence="7">Peptidoglycan polymerization terminase</fullName>
    </alternativeName>
</protein>
<comment type="subcellular location">
    <subcellularLocation>
        <location evidence="7">Cell inner membrane</location>
        <topology evidence="7">Single-pass membrane protein</topology>
    </subcellularLocation>
</comment>
<dbReference type="HAMAP" id="MF_02065">
    <property type="entry name" value="MltG"/>
    <property type="match status" value="1"/>
</dbReference>
<dbReference type="OrthoDB" id="9814591at2"/>
<comment type="similarity">
    <text evidence="7">Belongs to the transglycosylase MltG family.</text>
</comment>
<comment type="catalytic activity">
    <reaction evidence="7">
        <text>a peptidoglycan chain = a peptidoglycan chain with N-acetyl-1,6-anhydromuramyl-[peptide] at the reducing end + a peptidoglycan chain with N-acetylglucosamine at the non-reducing end.</text>
        <dbReference type="EC" id="4.2.2.29"/>
    </reaction>
</comment>
<dbReference type="GO" id="GO:0071555">
    <property type="term" value="P:cell wall organization"/>
    <property type="evidence" value="ECO:0007669"/>
    <property type="project" value="UniProtKB-KW"/>
</dbReference>
<dbReference type="PANTHER" id="PTHR30518">
    <property type="entry name" value="ENDOLYTIC MUREIN TRANSGLYCOSYLASE"/>
    <property type="match status" value="1"/>
</dbReference>
<dbReference type="EMBL" id="LNYX01000014">
    <property type="protein sequence ID" value="KTD64026.1"/>
    <property type="molecule type" value="Genomic_DNA"/>
</dbReference>
<evidence type="ECO:0000256" key="6">
    <source>
        <dbReference type="ARBA" id="ARBA00023316"/>
    </source>
</evidence>
<evidence type="ECO:0000256" key="7">
    <source>
        <dbReference type="HAMAP-Rule" id="MF_02065"/>
    </source>
</evidence>
<evidence type="ECO:0000256" key="4">
    <source>
        <dbReference type="ARBA" id="ARBA00023136"/>
    </source>
</evidence>
<dbReference type="Gene3D" id="3.30.1490.480">
    <property type="entry name" value="Endolytic murein transglycosylase"/>
    <property type="match status" value="1"/>
</dbReference>
<dbReference type="Proteomes" id="UP000054877">
    <property type="component" value="Unassembled WGS sequence"/>
</dbReference>
<dbReference type="CDD" id="cd08010">
    <property type="entry name" value="MltG_like"/>
    <property type="match status" value="1"/>
</dbReference>
<name>A0A0W0Z4F9_LEGSP</name>
<proteinExistence type="inferred from homology"/>
<organism evidence="8 9">
    <name type="scientific">Legionella spiritensis</name>
    <dbReference type="NCBI Taxonomy" id="452"/>
    <lineage>
        <taxon>Bacteria</taxon>
        <taxon>Pseudomonadati</taxon>
        <taxon>Pseudomonadota</taxon>
        <taxon>Gammaproteobacteria</taxon>
        <taxon>Legionellales</taxon>
        <taxon>Legionellaceae</taxon>
        <taxon>Legionella</taxon>
    </lineage>
</organism>
<dbReference type="GO" id="GO:0005886">
    <property type="term" value="C:plasma membrane"/>
    <property type="evidence" value="ECO:0007669"/>
    <property type="project" value="UniProtKB-SubCell"/>
</dbReference>
<evidence type="ECO:0000256" key="2">
    <source>
        <dbReference type="ARBA" id="ARBA00022692"/>
    </source>
</evidence>
<evidence type="ECO:0000313" key="9">
    <source>
        <dbReference type="Proteomes" id="UP000054877"/>
    </source>
</evidence>
<gene>
    <name evidence="7" type="primary">mltG</name>
    <name evidence="8" type="ORF">Lspi_1545</name>
</gene>
<evidence type="ECO:0000313" key="8">
    <source>
        <dbReference type="EMBL" id="KTD64026.1"/>
    </source>
</evidence>
<keyword evidence="5 7" id="KW-0456">Lyase</keyword>
<keyword evidence="9" id="KW-1185">Reference proteome</keyword>
<evidence type="ECO:0000256" key="5">
    <source>
        <dbReference type="ARBA" id="ARBA00023239"/>
    </source>
</evidence>
<dbReference type="AlphaFoldDB" id="A0A0W0Z4F9"/>
<dbReference type="Gene3D" id="3.30.160.60">
    <property type="entry name" value="Classic Zinc Finger"/>
    <property type="match status" value="1"/>
</dbReference>
<dbReference type="NCBIfam" id="TIGR00247">
    <property type="entry name" value="endolytic transglycosylase MltG"/>
    <property type="match status" value="1"/>
</dbReference>
<keyword evidence="1 7" id="KW-1003">Cell membrane</keyword>
<keyword evidence="4 7" id="KW-0472">Membrane</keyword>
<comment type="caution">
    <text evidence="8">The sequence shown here is derived from an EMBL/GenBank/DDBJ whole genome shotgun (WGS) entry which is preliminary data.</text>
</comment>
<keyword evidence="3 7" id="KW-1133">Transmembrane helix</keyword>
<accession>A0A0W0Z4F9</accession>
<dbReference type="GO" id="GO:0009252">
    <property type="term" value="P:peptidoglycan biosynthetic process"/>
    <property type="evidence" value="ECO:0007669"/>
    <property type="project" value="UniProtKB-UniRule"/>
</dbReference>
<dbReference type="EC" id="4.2.2.29" evidence="7"/>
<keyword evidence="6 7" id="KW-0961">Cell wall biogenesis/degradation</keyword>
<dbReference type="PANTHER" id="PTHR30518:SF2">
    <property type="entry name" value="ENDOLYTIC MUREIN TRANSGLYCOSYLASE"/>
    <property type="match status" value="1"/>
</dbReference>
<dbReference type="Pfam" id="PF02618">
    <property type="entry name" value="YceG"/>
    <property type="match status" value="1"/>
</dbReference>